<organism evidence="1 2">
    <name type="scientific">Candidatus Criblamydia sequanensis CRIB-18</name>
    <dbReference type="NCBI Taxonomy" id="1437425"/>
    <lineage>
        <taxon>Bacteria</taxon>
        <taxon>Pseudomonadati</taxon>
        <taxon>Chlamydiota</taxon>
        <taxon>Chlamydiia</taxon>
        <taxon>Parachlamydiales</taxon>
        <taxon>Candidatus Criblamydiaceae</taxon>
        <taxon>Candidatus Criblamydia</taxon>
    </lineage>
</organism>
<dbReference type="Proteomes" id="UP000031552">
    <property type="component" value="Unassembled WGS sequence"/>
</dbReference>
<evidence type="ECO:0000313" key="2">
    <source>
        <dbReference type="Proteomes" id="UP000031552"/>
    </source>
</evidence>
<reference evidence="1" key="2">
    <citation type="submission" date="2014-09" db="EMBL/GenBank/DDBJ databases">
        <title>Criblamydia sequanensis harbors a mega-plasmid encoding arsenite resistance.</title>
        <authorList>
            <person name="Bertelli C."/>
            <person name="Goesmann A."/>
            <person name="Greub G."/>
        </authorList>
    </citation>
    <scope>NUCLEOTIDE SEQUENCE [LARGE SCALE GENOMIC DNA]</scope>
    <source>
        <strain evidence="1">CRIB-18</strain>
    </source>
</reference>
<dbReference type="AlphaFoldDB" id="A0A090CZX3"/>
<proteinExistence type="predicted"/>
<evidence type="ECO:0000313" key="1">
    <source>
        <dbReference type="EMBL" id="CDR34732.1"/>
    </source>
</evidence>
<dbReference type="EMBL" id="CCEJ010000009">
    <property type="protein sequence ID" value="CDR34732.1"/>
    <property type="molecule type" value="Genomic_DNA"/>
</dbReference>
<keyword evidence="2" id="KW-1185">Reference proteome</keyword>
<name>A0A090CZX3_9BACT</name>
<gene>
    <name evidence="1" type="ORF">CSEC_1925</name>
</gene>
<comment type="caution">
    <text evidence="1">The sequence shown here is derived from an EMBL/GenBank/DDBJ whole genome shotgun (WGS) entry which is preliminary data.</text>
</comment>
<dbReference type="RefSeq" id="WP_041018271.1">
    <property type="nucleotide sequence ID" value="NZ_CCEJ010000009.1"/>
</dbReference>
<sequence>MLAPDNTKGTTYLASTDTQILSPKLIPNPIWGEEYHADSAVPLFWKGRILRISLSYPGSYQHEFKAYLLDNSQKLKKTYTVYLKDKTEGDKECREKVMTDIAVNLSSAVQEGATFKVLQSGFLDGCINRGSITYRTGSSNGKKNFHFKHRSL</sequence>
<dbReference type="STRING" id="1437425.CSEC_1925"/>
<reference evidence="1" key="1">
    <citation type="submission" date="2013-12" db="EMBL/GenBank/DDBJ databases">
        <authorList>
            <person name="Linke B."/>
        </authorList>
    </citation>
    <scope>NUCLEOTIDE SEQUENCE [LARGE SCALE GENOMIC DNA]</scope>
    <source>
        <strain evidence="1">CRIB-18</strain>
    </source>
</reference>
<accession>A0A090CZX3</accession>
<protein>
    <submittedName>
        <fullName evidence="1">Uncharacterized protein</fullName>
    </submittedName>
</protein>